<dbReference type="EMBL" id="JAWDGP010005112">
    <property type="protein sequence ID" value="KAK3759569.1"/>
    <property type="molecule type" value="Genomic_DNA"/>
</dbReference>
<accession>A0AAE1D6U1</accession>
<comment type="caution">
    <text evidence="2">The sequence shown here is derived from an EMBL/GenBank/DDBJ whole genome shotgun (WGS) entry which is preliminary data.</text>
</comment>
<dbReference type="AlphaFoldDB" id="A0AAE1D6U1"/>
<keyword evidence="3" id="KW-1185">Reference proteome</keyword>
<feature type="region of interest" description="Disordered" evidence="1">
    <location>
        <begin position="87"/>
        <end position="158"/>
    </location>
</feature>
<gene>
    <name evidence="2" type="ORF">RRG08_009755</name>
</gene>
<protein>
    <submittedName>
        <fullName evidence="2">Uncharacterized protein</fullName>
    </submittedName>
</protein>
<proteinExistence type="predicted"/>
<feature type="compositionally biased region" description="Basic and acidic residues" evidence="1">
    <location>
        <begin position="107"/>
        <end position="123"/>
    </location>
</feature>
<dbReference type="Proteomes" id="UP001283361">
    <property type="component" value="Unassembled WGS sequence"/>
</dbReference>
<evidence type="ECO:0000313" key="2">
    <source>
        <dbReference type="EMBL" id="KAK3759569.1"/>
    </source>
</evidence>
<name>A0AAE1D6U1_9GAST</name>
<reference evidence="2" key="1">
    <citation type="journal article" date="2023" name="G3 (Bethesda)">
        <title>A reference genome for the long-term kleptoplast-retaining sea slug Elysia crispata morphotype clarki.</title>
        <authorList>
            <person name="Eastman K.E."/>
            <person name="Pendleton A.L."/>
            <person name="Shaikh M.A."/>
            <person name="Suttiyut T."/>
            <person name="Ogas R."/>
            <person name="Tomko P."/>
            <person name="Gavelis G."/>
            <person name="Widhalm J.R."/>
            <person name="Wisecaver J.H."/>
        </authorList>
    </citation>
    <scope>NUCLEOTIDE SEQUENCE</scope>
    <source>
        <strain evidence="2">ECLA1</strain>
    </source>
</reference>
<sequence>MCKENCEQERIVRALSWELEKCSSSSSGTMGSMTAGTAGVRTGSKTAAAAVGVNEAQIEEGLHVMARLCRRGHIDHTVWVNFDTRRAVSSDEVRPRNRLGTASSHSRRGDESEYLRETGRGDKVSIGFQTPPLTLSDIPGARLARPDPYRDAHRAMRQ</sequence>
<evidence type="ECO:0000313" key="3">
    <source>
        <dbReference type="Proteomes" id="UP001283361"/>
    </source>
</evidence>
<feature type="compositionally biased region" description="Basic and acidic residues" evidence="1">
    <location>
        <begin position="144"/>
        <end position="158"/>
    </location>
</feature>
<organism evidence="2 3">
    <name type="scientific">Elysia crispata</name>
    <name type="common">lettuce slug</name>
    <dbReference type="NCBI Taxonomy" id="231223"/>
    <lineage>
        <taxon>Eukaryota</taxon>
        <taxon>Metazoa</taxon>
        <taxon>Spiralia</taxon>
        <taxon>Lophotrochozoa</taxon>
        <taxon>Mollusca</taxon>
        <taxon>Gastropoda</taxon>
        <taxon>Heterobranchia</taxon>
        <taxon>Euthyneura</taxon>
        <taxon>Panpulmonata</taxon>
        <taxon>Sacoglossa</taxon>
        <taxon>Placobranchoidea</taxon>
        <taxon>Plakobranchidae</taxon>
        <taxon>Elysia</taxon>
    </lineage>
</organism>
<evidence type="ECO:0000256" key="1">
    <source>
        <dbReference type="SAM" id="MobiDB-lite"/>
    </source>
</evidence>